<dbReference type="Pfam" id="PF05199">
    <property type="entry name" value="GMC_oxred_C"/>
    <property type="match status" value="1"/>
</dbReference>
<dbReference type="PANTHER" id="PTHR11552">
    <property type="entry name" value="GLUCOSE-METHANOL-CHOLINE GMC OXIDOREDUCTASE"/>
    <property type="match status" value="1"/>
</dbReference>
<evidence type="ECO:0000259" key="4">
    <source>
        <dbReference type="PROSITE" id="PS00623"/>
    </source>
</evidence>
<evidence type="ECO:0000313" key="6">
    <source>
        <dbReference type="Proteomes" id="UP001430848"/>
    </source>
</evidence>
<dbReference type="InterPro" id="IPR012132">
    <property type="entry name" value="GMC_OxRdtase"/>
</dbReference>
<dbReference type="InterPro" id="IPR007867">
    <property type="entry name" value="GMC_OxRtase_C"/>
</dbReference>
<sequence>MVCVPLGGQNATYDYIGKLGLTSLEKALRDHILTLTVVGGGTAGLAIAARLAPYFSVAVVEAGGSYQADTGNQSVVPYYALNMPVLATDQATYQREPLVDWDLISVPQQGAAGRQVHYARGKTLGGSSALNTLAYVRASRGAHDRWAEEVGDESYRWDSVLPFFKAGCQLTPPDLEKRNAANATPSWDADAFAGDNGTAPAQRPLRVSFGNWVDPTTSWLALGLQGIGMSPAPKGLNSGSINGLGGWTSSTIDPRDATRSSSQTSYLQMAEQGTGVTVYSLTQATKILFSARKATGVAVETQGSAYTLSARKEVILSGGVFHSPQLLMISGIGPSATLQSLGIPVIKDLPGVGQNLWEQLSFNVLQPVSTPTGGTFVDSSDPSVREATLEQYHDDQAGPYSQAGGYFSFEKIPEGLRANFSQDTRDKLAAFPEDWPEVQYIPFGFSIPSSSGEAQTIGTMSATLTAPLSRGNVTISSPSIKDAPVFDLAWLSDPADAELAVAAFKRCREALADPSLDPIRVGAEFAPGANVTTDEDILAYIRQTASTVWHASGTCKMGKGEDVDPMAVVDSQARVFGVDGLRVVDASSFPFAVPANPQSTVYMLAEKIADMILSGR</sequence>
<evidence type="ECO:0000256" key="3">
    <source>
        <dbReference type="RuleBase" id="RU003968"/>
    </source>
</evidence>
<evidence type="ECO:0000313" key="5">
    <source>
        <dbReference type="EMBL" id="KAK7736010.1"/>
    </source>
</evidence>
<proteinExistence type="inferred from homology"/>
<dbReference type="PIRSF" id="PIRSF000137">
    <property type="entry name" value="Alcohol_oxidase"/>
    <property type="match status" value="1"/>
</dbReference>
<reference evidence="5 6" key="1">
    <citation type="submission" date="2024-02" db="EMBL/GenBank/DDBJ databases">
        <title>De novo assembly and annotation of 12 fungi associated with fruit tree decline syndrome in Ontario, Canada.</title>
        <authorList>
            <person name="Sulman M."/>
            <person name="Ellouze W."/>
            <person name="Ilyukhin E."/>
        </authorList>
    </citation>
    <scope>NUCLEOTIDE SEQUENCE [LARGE SCALE GENOMIC DNA]</scope>
    <source>
        <strain evidence="5 6">M169</strain>
    </source>
</reference>
<protein>
    <recommendedName>
        <fullName evidence="4">Glucose-methanol-choline oxidoreductase N-terminal domain-containing protein</fullName>
    </recommendedName>
</protein>
<dbReference type="EMBL" id="JAKNSF020000011">
    <property type="protein sequence ID" value="KAK7736010.1"/>
    <property type="molecule type" value="Genomic_DNA"/>
</dbReference>
<dbReference type="SUPFAM" id="SSF54373">
    <property type="entry name" value="FAD-linked reductases, C-terminal domain"/>
    <property type="match status" value="1"/>
</dbReference>
<gene>
    <name evidence="5" type="ORF">SLS63_003528</name>
</gene>
<dbReference type="PANTHER" id="PTHR11552:SF138">
    <property type="entry name" value="DEHYDROGENASE PKFF-RELATED"/>
    <property type="match status" value="1"/>
</dbReference>
<keyword evidence="6" id="KW-1185">Reference proteome</keyword>
<keyword evidence="2" id="KW-0325">Glycoprotein</keyword>
<comment type="caution">
    <text evidence="5">The sequence shown here is derived from an EMBL/GenBank/DDBJ whole genome shotgun (WGS) entry which is preliminary data.</text>
</comment>
<accession>A0ABR1PGJ0</accession>
<dbReference type="InterPro" id="IPR036188">
    <property type="entry name" value="FAD/NAD-bd_sf"/>
</dbReference>
<dbReference type="InterPro" id="IPR000172">
    <property type="entry name" value="GMC_OxRdtase_N"/>
</dbReference>
<comment type="similarity">
    <text evidence="1 3">Belongs to the GMC oxidoreductase family.</text>
</comment>
<organism evidence="5 6">
    <name type="scientific">Diaporthe eres</name>
    <name type="common">Phomopsis oblonga</name>
    <dbReference type="NCBI Taxonomy" id="83184"/>
    <lineage>
        <taxon>Eukaryota</taxon>
        <taxon>Fungi</taxon>
        <taxon>Dikarya</taxon>
        <taxon>Ascomycota</taxon>
        <taxon>Pezizomycotina</taxon>
        <taxon>Sordariomycetes</taxon>
        <taxon>Sordariomycetidae</taxon>
        <taxon>Diaporthales</taxon>
        <taxon>Diaporthaceae</taxon>
        <taxon>Diaporthe</taxon>
        <taxon>Diaporthe eres species complex</taxon>
    </lineage>
</organism>
<evidence type="ECO:0000256" key="1">
    <source>
        <dbReference type="ARBA" id="ARBA00010790"/>
    </source>
</evidence>
<dbReference type="Proteomes" id="UP001430848">
    <property type="component" value="Unassembled WGS sequence"/>
</dbReference>
<dbReference type="SUPFAM" id="SSF51905">
    <property type="entry name" value="FAD/NAD(P)-binding domain"/>
    <property type="match status" value="1"/>
</dbReference>
<dbReference type="Pfam" id="PF00732">
    <property type="entry name" value="GMC_oxred_N"/>
    <property type="match status" value="1"/>
</dbReference>
<dbReference type="Gene3D" id="3.50.50.60">
    <property type="entry name" value="FAD/NAD(P)-binding domain"/>
    <property type="match status" value="1"/>
</dbReference>
<keyword evidence="3" id="KW-0274">FAD</keyword>
<dbReference type="PROSITE" id="PS00623">
    <property type="entry name" value="GMC_OXRED_1"/>
    <property type="match status" value="1"/>
</dbReference>
<name>A0ABR1PGJ0_DIAER</name>
<evidence type="ECO:0000256" key="2">
    <source>
        <dbReference type="ARBA" id="ARBA00023180"/>
    </source>
</evidence>
<keyword evidence="3" id="KW-0285">Flavoprotein</keyword>
<feature type="domain" description="Glucose-methanol-choline oxidoreductase N-terminal" evidence="4">
    <location>
        <begin position="121"/>
        <end position="144"/>
    </location>
</feature>
<dbReference type="Gene3D" id="3.30.560.10">
    <property type="entry name" value="Glucose Oxidase, domain 3"/>
    <property type="match status" value="1"/>
</dbReference>